<dbReference type="AlphaFoldDB" id="A0A0D2M752"/>
<organism evidence="1 2">
    <name type="scientific">Monoraphidium neglectum</name>
    <dbReference type="NCBI Taxonomy" id="145388"/>
    <lineage>
        <taxon>Eukaryota</taxon>
        <taxon>Viridiplantae</taxon>
        <taxon>Chlorophyta</taxon>
        <taxon>core chlorophytes</taxon>
        <taxon>Chlorophyceae</taxon>
        <taxon>CS clade</taxon>
        <taxon>Sphaeropleales</taxon>
        <taxon>Selenastraceae</taxon>
        <taxon>Monoraphidium</taxon>
    </lineage>
</organism>
<proteinExistence type="predicted"/>
<feature type="non-terminal residue" evidence="1">
    <location>
        <position position="1"/>
    </location>
</feature>
<sequence>QRLRVAFLEARLAAAAGGGAAWARLGMDGVALELGGERGGAAAAVTAHEQ</sequence>
<dbReference type="KEGG" id="mng:MNEG_16654"/>
<reference evidence="1 2" key="1">
    <citation type="journal article" date="2013" name="BMC Genomics">
        <title>Reconstruction of the lipid metabolism for the microalga Monoraphidium neglectum from its genome sequence reveals characteristics suitable for biofuel production.</title>
        <authorList>
            <person name="Bogen C."/>
            <person name="Al-Dilaimi A."/>
            <person name="Albersmeier A."/>
            <person name="Wichmann J."/>
            <person name="Grundmann M."/>
            <person name="Rupp O."/>
            <person name="Lauersen K.J."/>
            <person name="Blifernez-Klassen O."/>
            <person name="Kalinowski J."/>
            <person name="Goesmann A."/>
            <person name="Mussgnug J.H."/>
            <person name="Kruse O."/>
        </authorList>
    </citation>
    <scope>NUCLEOTIDE SEQUENCE [LARGE SCALE GENOMIC DNA]</scope>
    <source>
        <strain evidence="1 2">SAG 48.87</strain>
    </source>
</reference>
<feature type="non-terminal residue" evidence="1">
    <location>
        <position position="50"/>
    </location>
</feature>
<dbReference type="EMBL" id="KK106835">
    <property type="protein sequence ID" value="KIY91310.1"/>
    <property type="molecule type" value="Genomic_DNA"/>
</dbReference>
<dbReference type="Proteomes" id="UP000054498">
    <property type="component" value="Unassembled WGS sequence"/>
</dbReference>
<name>A0A0D2M752_9CHLO</name>
<dbReference type="RefSeq" id="XP_013890330.1">
    <property type="nucleotide sequence ID" value="XM_014034876.1"/>
</dbReference>
<evidence type="ECO:0000313" key="2">
    <source>
        <dbReference type="Proteomes" id="UP000054498"/>
    </source>
</evidence>
<dbReference type="GeneID" id="25734435"/>
<evidence type="ECO:0000313" key="1">
    <source>
        <dbReference type="EMBL" id="KIY91310.1"/>
    </source>
</evidence>
<accession>A0A0D2M752</accession>
<protein>
    <submittedName>
        <fullName evidence="1">Uncharacterized protein</fullName>
    </submittedName>
</protein>
<keyword evidence="2" id="KW-1185">Reference proteome</keyword>
<gene>
    <name evidence="1" type="ORF">MNEG_16654</name>
</gene>